<protein>
    <submittedName>
        <fullName evidence="2">Uncharacterized protein</fullName>
    </submittedName>
</protein>
<organism evidence="2 3">
    <name type="scientific">Pleurodeles waltl</name>
    <name type="common">Iberian ribbed newt</name>
    <dbReference type="NCBI Taxonomy" id="8319"/>
    <lineage>
        <taxon>Eukaryota</taxon>
        <taxon>Metazoa</taxon>
        <taxon>Chordata</taxon>
        <taxon>Craniata</taxon>
        <taxon>Vertebrata</taxon>
        <taxon>Euteleostomi</taxon>
        <taxon>Amphibia</taxon>
        <taxon>Batrachia</taxon>
        <taxon>Caudata</taxon>
        <taxon>Salamandroidea</taxon>
        <taxon>Salamandridae</taxon>
        <taxon>Pleurodelinae</taxon>
        <taxon>Pleurodeles</taxon>
    </lineage>
</organism>
<reference evidence="2" key="1">
    <citation type="journal article" date="2022" name="bioRxiv">
        <title>Sequencing and chromosome-scale assembly of the giantPleurodeles waltlgenome.</title>
        <authorList>
            <person name="Brown T."/>
            <person name="Elewa A."/>
            <person name="Iarovenko S."/>
            <person name="Subramanian E."/>
            <person name="Araus A.J."/>
            <person name="Petzold A."/>
            <person name="Susuki M."/>
            <person name="Suzuki K.-i.T."/>
            <person name="Hayashi T."/>
            <person name="Toyoda A."/>
            <person name="Oliveira C."/>
            <person name="Osipova E."/>
            <person name="Leigh N.D."/>
            <person name="Simon A."/>
            <person name="Yun M.H."/>
        </authorList>
    </citation>
    <scope>NUCLEOTIDE SEQUENCE</scope>
    <source>
        <strain evidence="2">20211129_DDA</strain>
        <tissue evidence="2">Liver</tissue>
    </source>
</reference>
<accession>A0AAV7VSZ4</accession>
<feature type="region of interest" description="Disordered" evidence="1">
    <location>
        <begin position="49"/>
        <end position="83"/>
    </location>
</feature>
<dbReference type="Proteomes" id="UP001066276">
    <property type="component" value="Chromosome 2_1"/>
</dbReference>
<dbReference type="AlphaFoldDB" id="A0AAV7VSZ4"/>
<comment type="caution">
    <text evidence="2">The sequence shown here is derived from an EMBL/GenBank/DDBJ whole genome shotgun (WGS) entry which is preliminary data.</text>
</comment>
<sequence>MGELIPLLQYDADVAVVLSCLAGPWFLGDCFPCDGLRFLLWQVGGDVSQGKSQMRSEDEEEVSHSPEALRLVQGGTARQQTQR</sequence>
<proteinExistence type="predicted"/>
<dbReference type="EMBL" id="JANPWB010000003">
    <property type="protein sequence ID" value="KAJ1203785.1"/>
    <property type="molecule type" value="Genomic_DNA"/>
</dbReference>
<evidence type="ECO:0000256" key="1">
    <source>
        <dbReference type="SAM" id="MobiDB-lite"/>
    </source>
</evidence>
<gene>
    <name evidence="2" type="ORF">NDU88_007566</name>
</gene>
<evidence type="ECO:0000313" key="3">
    <source>
        <dbReference type="Proteomes" id="UP001066276"/>
    </source>
</evidence>
<evidence type="ECO:0000313" key="2">
    <source>
        <dbReference type="EMBL" id="KAJ1203785.1"/>
    </source>
</evidence>
<name>A0AAV7VSZ4_PLEWA</name>
<keyword evidence="3" id="KW-1185">Reference proteome</keyword>